<feature type="domain" description="GFO/IDH/MocA-like oxidoreductase" evidence="2">
    <location>
        <begin position="129"/>
        <end position="239"/>
    </location>
</feature>
<evidence type="ECO:0000259" key="2">
    <source>
        <dbReference type="Pfam" id="PF22725"/>
    </source>
</evidence>
<dbReference type="SUPFAM" id="SSF55347">
    <property type="entry name" value="Glyceraldehyde-3-phosphate dehydrogenase-like, C-terminal domain"/>
    <property type="match status" value="1"/>
</dbReference>
<organism evidence="3 4">
    <name type="scientific">Thalassococcus lentus</name>
    <dbReference type="NCBI Taxonomy" id="1210524"/>
    <lineage>
        <taxon>Bacteria</taxon>
        <taxon>Pseudomonadati</taxon>
        <taxon>Pseudomonadota</taxon>
        <taxon>Alphaproteobacteria</taxon>
        <taxon>Rhodobacterales</taxon>
        <taxon>Roseobacteraceae</taxon>
        <taxon>Thalassococcus</taxon>
    </lineage>
</organism>
<feature type="domain" description="Gfo/Idh/MocA-like oxidoreductase N-terminal" evidence="1">
    <location>
        <begin position="6"/>
        <end position="119"/>
    </location>
</feature>
<keyword evidence="4" id="KW-1185">Reference proteome</keyword>
<dbReference type="PANTHER" id="PTHR43708:SF8">
    <property type="entry name" value="OXIDOREDUCTASE"/>
    <property type="match status" value="1"/>
</dbReference>
<dbReference type="SUPFAM" id="SSF51735">
    <property type="entry name" value="NAD(P)-binding Rossmann-fold domains"/>
    <property type="match status" value="1"/>
</dbReference>
<evidence type="ECO:0000313" key="3">
    <source>
        <dbReference type="EMBL" id="MDA7425401.1"/>
    </source>
</evidence>
<name>A0ABT4XTZ2_9RHOB</name>
<dbReference type="Proteomes" id="UP001210720">
    <property type="component" value="Unassembled WGS sequence"/>
</dbReference>
<comment type="caution">
    <text evidence="3">The sequence shown here is derived from an EMBL/GenBank/DDBJ whole genome shotgun (WGS) entry which is preliminary data.</text>
</comment>
<dbReference type="InterPro" id="IPR055170">
    <property type="entry name" value="GFO_IDH_MocA-like_dom"/>
</dbReference>
<evidence type="ECO:0000259" key="1">
    <source>
        <dbReference type="Pfam" id="PF01408"/>
    </source>
</evidence>
<dbReference type="Pfam" id="PF22725">
    <property type="entry name" value="GFO_IDH_MocA_C3"/>
    <property type="match status" value="1"/>
</dbReference>
<dbReference type="RefSeq" id="WP_271432740.1">
    <property type="nucleotide sequence ID" value="NZ_JAQIOY010000003.1"/>
</dbReference>
<evidence type="ECO:0000313" key="4">
    <source>
        <dbReference type="Proteomes" id="UP001210720"/>
    </source>
</evidence>
<dbReference type="InterPro" id="IPR051317">
    <property type="entry name" value="Gfo/Idh/MocA_oxidoreduct"/>
</dbReference>
<reference evidence="3 4" key="1">
    <citation type="submission" date="2023-01" db="EMBL/GenBank/DDBJ databases">
        <title>Thalassococcus onchidii sp. nov., isolated from a marine invertebrate from the South China Sea.</title>
        <authorList>
            <person name="Xu S."/>
            <person name="Liu Z."/>
            <person name="Xu Y."/>
        </authorList>
    </citation>
    <scope>NUCLEOTIDE SEQUENCE [LARGE SCALE GENOMIC DNA]</scope>
    <source>
        <strain evidence="3 4">KCTC 32084</strain>
    </source>
</reference>
<accession>A0ABT4XTZ2</accession>
<dbReference type="EMBL" id="JAQIOY010000003">
    <property type="protein sequence ID" value="MDA7425401.1"/>
    <property type="molecule type" value="Genomic_DNA"/>
</dbReference>
<gene>
    <name evidence="3" type="ORF">PFY00_11735</name>
</gene>
<dbReference type="Gene3D" id="3.30.360.10">
    <property type="entry name" value="Dihydrodipicolinate Reductase, domain 2"/>
    <property type="match status" value="1"/>
</dbReference>
<dbReference type="InterPro" id="IPR000683">
    <property type="entry name" value="Gfo/Idh/MocA-like_OxRdtase_N"/>
</dbReference>
<sequence length="344" mass="37565">MPRPPIRIACVGAGYFSRFHYESWARMPEVALVGACDHDLAKAHATGLPGFVELAEMLEQTVPDVLDIILPPAGHSEAIRTAISAGVGTIICQKPFCSSLDEAEAMVALAQHAGVTLIVHENFRFQPWYRAIKSAIRDGLIGQVQQATFRLRPGDGQGPDAYLDRQPYFQKMERFLVHETAVHLIDTFRFLLGDPVSVYADLRRLNPAIAGEDAGLIILEHPGNTRAVIDGNRHLDHDARNLRCTMGEGLFEGTEGTLSLRGDGSVWHRAFATRDQIQRLAPTDDDSFGGGCVHAFQRHVVNGLGGTGQIETLAEEYLEVLRIEAAVYASAQSGARHVLQARGA</sequence>
<dbReference type="InterPro" id="IPR036291">
    <property type="entry name" value="NAD(P)-bd_dom_sf"/>
</dbReference>
<dbReference type="Gene3D" id="3.40.50.720">
    <property type="entry name" value="NAD(P)-binding Rossmann-like Domain"/>
    <property type="match status" value="1"/>
</dbReference>
<protein>
    <submittedName>
        <fullName evidence="3">Gfo/Idh/MocA family oxidoreductase</fullName>
    </submittedName>
</protein>
<dbReference type="Pfam" id="PF01408">
    <property type="entry name" value="GFO_IDH_MocA"/>
    <property type="match status" value="1"/>
</dbReference>
<proteinExistence type="predicted"/>
<dbReference type="PANTHER" id="PTHR43708">
    <property type="entry name" value="CONSERVED EXPRESSED OXIDOREDUCTASE (EUROFUNG)"/>
    <property type="match status" value="1"/>
</dbReference>